<evidence type="ECO:0000256" key="7">
    <source>
        <dbReference type="SAM" id="SignalP"/>
    </source>
</evidence>
<evidence type="ECO:0000259" key="8">
    <source>
        <dbReference type="PROSITE" id="PS50850"/>
    </source>
</evidence>
<evidence type="ECO:0000256" key="4">
    <source>
        <dbReference type="ARBA" id="ARBA00023136"/>
    </source>
</evidence>
<dbReference type="PANTHER" id="PTHR48021">
    <property type="match status" value="1"/>
</dbReference>
<keyword evidence="7" id="KW-0732">Signal</keyword>
<feature type="compositionally biased region" description="Polar residues" evidence="5">
    <location>
        <begin position="431"/>
        <end position="441"/>
    </location>
</feature>
<evidence type="ECO:0000256" key="5">
    <source>
        <dbReference type="SAM" id="MobiDB-lite"/>
    </source>
</evidence>
<dbReference type="SUPFAM" id="SSF103473">
    <property type="entry name" value="MFS general substrate transporter"/>
    <property type="match status" value="1"/>
</dbReference>
<feature type="transmembrane region" description="Helical" evidence="6">
    <location>
        <begin position="236"/>
        <end position="254"/>
    </location>
</feature>
<evidence type="ECO:0000256" key="6">
    <source>
        <dbReference type="SAM" id="Phobius"/>
    </source>
</evidence>
<dbReference type="GO" id="GO:0022857">
    <property type="term" value="F:transmembrane transporter activity"/>
    <property type="evidence" value="ECO:0007669"/>
    <property type="project" value="InterPro"/>
</dbReference>
<keyword evidence="10" id="KW-1185">Reference proteome</keyword>
<evidence type="ECO:0000256" key="3">
    <source>
        <dbReference type="ARBA" id="ARBA00022989"/>
    </source>
</evidence>
<dbReference type="PROSITE" id="PS00216">
    <property type="entry name" value="SUGAR_TRANSPORT_1"/>
    <property type="match status" value="1"/>
</dbReference>
<feature type="chain" id="PRO_5035262221" description="Major facilitator superfamily (MFS) profile domain-containing protein" evidence="7">
    <location>
        <begin position="21"/>
        <end position="441"/>
    </location>
</feature>
<feature type="transmembrane region" description="Helical" evidence="6">
    <location>
        <begin position="275"/>
        <end position="298"/>
    </location>
</feature>
<dbReference type="AlphaFoldDB" id="A0A8I6S2I7"/>
<evidence type="ECO:0000313" key="10">
    <source>
        <dbReference type="Proteomes" id="UP000494040"/>
    </source>
</evidence>
<feature type="region of interest" description="Disordered" evidence="5">
    <location>
        <begin position="356"/>
        <end position="381"/>
    </location>
</feature>
<dbReference type="GeneID" id="106668206"/>
<name>A0A8I6S2I7_CIMLE</name>
<dbReference type="InterPro" id="IPR050549">
    <property type="entry name" value="MFS_Trehalose_Transporter"/>
</dbReference>
<comment type="subcellular location">
    <subcellularLocation>
        <location evidence="1">Membrane</location>
        <topology evidence="1">Multi-pass membrane protein</topology>
    </subcellularLocation>
</comment>
<feature type="region of interest" description="Disordered" evidence="5">
    <location>
        <begin position="402"/>
        <end position="441"/>
    </location>
</feature>
<dbReference type="OrthoDB" id="4142200at2759"/>
<dbReference type="PROSITE" id="PS50850">
    <property type="entry name" value="MFS"/>
    <property type="match status" value="1"/>
</dbReference>
<dbReference type="EnsemblMetazoa" id="XM_014396738.1">
    <property type="protein sequence ID" value="XP_014252224.1"/>
    <property type="gene ID" value="LOC106668206"/>
</dbReference>
<feature type="transmembrane region" description="Helical" evidence="6">
    <location>
        <begin position="203"/>
        <end position="224"/>
    </location>
</feature>
<feature type="compositionally biased region" description="Polar residues" evidence="5">
    <location>
        <begin position="407"/>
        <end position="417"/>
    </location>
</feature>
<keyword evidence="4 6" id="KW-0472">Membrane</keyword>
<dbReference type="RefSeq" id="XP_014252224.1">
    <property type="nucleotide sequence ID" value="XM_014396738.1"/>
</dbReference>
<sequence>MLLFGCWLTICFLSNGPYLAEVSPPRLRGRTLALMSIFYMLGAITEITMSIFLSYKGLALANFALTIFQFSLLFSLPETPYYYLRKYNIRTAFQRFEWFRGSGPSNKKEFDDAVTFTEKQMNASSKLTDVCRDFSTRKALFFSLTMACFQKTSANTPLQTYCGILLPNSFIKSAMFPLLFFSVSAVFNILSALFIDRFGRRKLLLISASGSCTLSICSAVWFFVQERTHTVLNEHYNFIPYMTLILETAFYSLGVQYIPGVINGELFAVHIKSKALSIISLVQITVNIINSKIFIVLVQNKLTFLSFTVYSIVSAVSFFYHVSIFDTKGKTLEEIYNHFERKGRRRSTLVANLLPQKDGGSILPSEERFEDEKQETSTPKDGGVYRLSWTFGNVSSDIHVPYRKRSSSVPNSPSVQTEKSRSPSPVRLKPLTTQKNEPNTK</sequence>
<keyword evidence="2 6" id="KW-0812">Transmembrane</keyword>
<dbReference type="Proteomes" id="UP000494040">
    <property type="component" value="Unassembled WGS sequence"/>
</dbReference>
<feature type="signal peptide" evidence="7">
    <location>
        <begin position="1"/>
        <end position="20"/>
    </location>
</feature>
<feature type="transmembrane region" description="Helical" evidence="6">
    <location>
        <begin position="174"/>
        <end position="196"/>
    </location>
</feature>
<evidence type="ECO:0000313" key="9">
    <source>
        <dbReference type="EnsemblMetazoa" id="XP_014252224.1"/>
    </source>
</evidence>
<feature type="domain" description="Major facilitator superfamily (MFS) profile" evidence="8">
    <location>
        <begin position="1"/>
        <end position="329"/>
    </location>
</feature>
<reference evidence="9" key="1">
    <citation type="submission" date="2022-01" db="UniProtKB">
        <authorList>
            <consortium name="EnsemblMetazoa"/>
        </authorList>
    </citation>
    <scope>IDENTIFICATION</scope>
</reference>
<accession>A0A8I6S2I7</accession>
<feature type="transmembrane region" description="Helical" evidence="6">
    <location>
        <begin position="60"/>
        <end position="77"/>
    </location>
</feature>
<protein>
    <recommendedName>
        <fullName evidence="8">Major facilitator superfamily (MFS) profile domain-containing protein</fullName>
    </recommendedName>
</protein>
<organism evidence="9 10">
    <name type="scientific">Cimex lectularius</name>
    <name type="common">Bed bug</name>
    <name type="synonym">Acanthia lectularia</name>
    <dbReference type="NCBI Taxonomy" id="79782"/>
    <lineage>
        <taxon>Eukaryota</taxon>
        <taxon>Metazoa</taxon>
        <taxon>Ecdysozoa</taxon>
        <taxon>Arthropoda</taxon>
        <taxon>Hexapoda</taxon>
        <taxon>Insecta</taxon>
        <taxon>Pterygota</taxon>
        <taxon>Neoptera</taxon>
        <taxon>Paraneoptera</taxon>
        <taxon>Hemiptera</taxon>
        <taxon>Heteroptera</taxon>
        <taxon>Panheteroptera</taxon>
        <taxon>Cimicomorpha</taxon>
        <taxon>Cimicidae</taxon>
        <taxon>Cimex</taxon>
    </lineage>
</organism>
<feature type="compositionally biased region" description="Basic and acidic residues" evidence="5">
    <location>
        <begin position="365"/>
        <end position="375"/>
    </location>
</feature>
<dbReference type="InterPro" id="IPR036259">
    <property type="entry name" value="MFS_trans_sf"/>
</dbReference>
<dbReference type="GO" id="GO:0016020">
    <property type="term" value="C:membrane"/>
    <property type="evidence" value="ECO:0007669"/>
    <property type="project" value="UniProtKB-SubCell"/>
</dbReference>
<feature type="transmembrane region" description="Helical" evidence="6">
    <location>
        <begin position="32"/>
        <end position="53"/>
    </location>
</feature>
<dbReference type="InterPro" id="IPR005828">
    <property type="entry name" value="MFS_sugar_transport-like"/>
</dbReference>
<evidence type="ECO:0000256" key="2">
    <source>
        <dbReference type="ARBA" id="ARBA00022692"/>
    </source>
</evidence>
<feature type="transmembrane region" description="Helical" evidence="6">
    <location>
        <begin position="304"/>
        <end position="322"/>
    </location>
</feature>
<evidence type="ECO:0000256" key="1">
    <source>
        <dbReference type="ARBA" id="ARBA00004141"/>
    </source>
</evidence>
<dbReference type="Pfam" id="PF00083">
    <property type="entry name" value="Sugar_tr"/>
    <property type="match status" value="1"/>
</dbReference>
<dbReference type="PANTHER" id="PTHR48021:SF46">
    <property type="entry name" value="MAJOR FACILITATOR SUPERFAMILY (MFS) PROFILE DOMAIN-CONTAINING PROTEIN"/>
    <property type="match status" value="1"/>
</dbReference>
<dbReference type="InterPro" id="IPR020846">
    <property type="entry name" value="MFS_dom"/>
</dbReference>
<proteinExistence type="predicted"/>
<dbReference type="InterPro" id="IPR005829">
    <property type="entry name" value="Sugar_transporter_CS"/>
</dbReference>
<keyword evidence="3 6" id="KW-1133">Transmembrane helix</keyword>
<dbReference type="Gene3D" id="1.20.1250.20">
    <property type="entry name" value="MFS general substrate transporter like domains"/>
    <property type="match status" value="1"/>
</dbReference>